<reference evidence="1 2" key="1">
    <citation type="journal article" date="2020" name="IScience">
        <title>Genome Sequencing of the Endangered Kingdonia uniflora (Circaeasteraceae, Ranunculales) Reveals Potential Mechanisms of Evolutionary Specialization.</title>
        <authorList>
            <person name="Sun Y."/>
            <person name="Deng T."/>
            <person name="Zhang A."/>
            <person name="Moore M.J."/>
            <person name="Landis J.B."/>
            <person name="Lin N."/>
            <person name="Zhang H."/>
            <person name="Zhang X."/>
            <person name="Huang J."/>
            <person name="Zhang X."/>
            <person name="Sun H."/>
            <person name="Wang H."/>
        </authorList>
    </citation>
    <scope>NUCLEOTIDE SEQUENCE [LARGE SCALE GENOMIC DNA]</scope>
    <source>
        <strain evidence="1">TB1705</strain>
        <tissue evidence="1">Leaf</tissue>
    </source>
</reference>
<dbReference type="EMBL" id="JACGCM010001410">
    <property type="protein sequence ID" value="KAF6155612.1"/>
    <property type="molecule type" value="Genomic_DNA"/>
</dbReference>
<accession>A0A7J7MLB2</accession>
<protein>
    <submittedName>
        <fullName evidence="1">Uncharacterized protein</fullName>
    </submittedName>
</protein>
<dbReference type="Proteomes" id="UP000541444">
    <property type="component" value="Unassembled WGS sequence"/>
</dbReference>
<gene>
    <name evidence="1" type="ORF">GIB67_034707</name>
</gene>
<evidence type="ECO:0000313" key="2">
    <source>
        <dbReference type="Proteomes" id="UP000541444"/>
    </source>
</evidence>
<evidence type="ECO:0000313" key="1">
    <source>
        <dbReference type="EMBL" id="KAF6155612.1"/>
    </source>
</evidence>
<keyword evidence="2" id="KW-1185">Reference proteome</keyword>
<name>A0A7J7MLB2_9MAGN</name>
<organism evidence="1 2">
    <name type="scientific">Kingdonia uniflora</name>
    <dbReference type="NCBI Taxonomy" id="39325"/>
    <lineage>
        <taxon>Eukaryota</taxon>
        <taxon>Viridiplantae</taxon>
        <taxon>Streptophyta</taxon>
        <taxon>Embryophyta</taxon>
        <taxon>Tracheophyta</taxon>
        <taxon>Spermatophyta</taxon>
        <taxon>Magnoliopsida</taxon>
        <taxon>Ranunculales</taxon>
        <taxon>Circaeasteraceae</taxon>
        <taxon>Kingdonia</taxon>
    </lineage>
</organism>
<sequence>MKSGGTEKFGSFRGKEMAVIEIIEVWMQNRPFYRVIAANRMDGGKRMGINFDRIKACAYTPSSAPYYIIIAADFHISTAVSSSVSSCRDGVLVICWCSAFGPCSTYSFQSWSLTSSTNACNGHKGGPRDIRPVDPLTGRVIFRKKNIQKTKVSEDGENNSEE</sequence>
<comment type="caution">
    <text evidence="1">The sequence shown here is derived from an EMBL/GenBank/DDBJ whole genome shotgun (WGS) entry which is preliminary data.</text>
</comment>
<dbReference type="OrthoDB" id="407221at2759"/>
<proteinExistence type="predicted"/>
<dbReference type="AlphaFoldDB" id="A0A7J7MLB2"/>